<name>A0A6A7Y5A1_9HYPH</name>
<evidence type="ECO:0000313" key="3">
    <source>
        <dbReference type="Proteomes" id="UP000332515"/>
    </source>
</evidence>
<dbReference type="AlphaFoldDB" id="A0A6A7Y5A1"/>
<accession>A0A6A7Y5A1</accession>
<organism evidence="2 3">
    <name type="scientific">Segnochrobactrum spirostomi</name>
    <dbReference type="NCBI Taxonomy" id="2608987"/>
    <lineage>
        <taxon>Bacteria</taxon>
        <taxon>Pseudomonadati</taxon>
        <taxon>Pseudomonadota</taxon>
        <taxon>Alphaproteobacteria</taxon>
        <taxon>Hyphomicrobiales</taxon>
        <taxon>Segnochrobactraceae</taxon>
        <taxon>Segnochrobactrum</taxon>
    </lineage>
</organism>
<dbReference type="RefSeq" id="WP_153484976.1">
    <property type="nucleotide sequence ID" value="NZ_VWNA01000001.1"/>
</dbReference>
<protein>
    <submittedName>
        <fullName evidence="2">Uncharacterized protein</fullName>
    </submittedName>
</protein>
<proteinExistence type="predicted"/>
<evidence type="ECO:0000313" key="2">
    <source>
        <dbReference type="EMBL" id="MQT14373.1"/>
    </source>
</evidence>
<feature type="compositionally biased region" description="Low complexity" evidence="1">
    <location>
        <begin position="57"/>
        <end position="68"/>
    </location>
</feature>
<sequence>MMMPMMGKGAAFLFDGGPRGRILIKCAAEDSTQQCVAAVKPLLDQALAARPMPPRPGARAPAGAEPAAPTQPAPATP</sequence>
<comment type="caution">
    <text evidence="2">The sequence shown here is derived from an EMBL/GenBank/DDBJ whole genome shotgun (WGS) entry which is preliminary data.</text>
</comment>
<keyword evidence="3" id="KW-1185">Reference proteome</keyword>
<evidence type="ECO:0000256" key="1">
    <source>
        <dbReference type="SAM" id="MobiDB-lite"/>
    </source>
</evidence>
<feature type="region of interest" description="Disordered" evidence="1">
    <location>
        <begin position="48"/>
        <end position="77"/>
    </location>
</feature>
<dbReference type="EMBL" id="VWNA01000001">
    <property type="protein sequence ID" value="MQT14373.1"/>
    <property type="molecule type" value="Genomic_DNA"/>
</dbReference>
<reference evidence="2 3" key="1">
    <citation type="submission" date="2019-09" db="EMBL/GenBank/DDBJ databases">
        <title>Segnochrobactrum spirostomi gen. nov., sp. nov., isolated from the ciliate Spirostomum cf. yagiui and description of a novel family, Segnochrobactraceae fam. nov. within the order Rhizobiales of the class Alphaproteobacteria.</title>
        <authorList>
            <person name="Akter S."/>
            <person name="Shazib S.U.A."/>
            <person name="Shin M.K."/>
        </authorList>
    </citation>
    <scope>NUCLEOTIDE SEQUENCE [LARGE SCALE GENOMIC DNA]</scope>
    <source>
        <strain evidence="2 3">Sp-1</strain>
    </source>
</reference>
<dbReference type="Proteomes" id="UP000332515">
    <property type="component" value="Unassembled WGS sequence"/>
</dbReference>
<gene>
    <name evidence="2" type="ORF">F0357_17305</name>
</gene>